<feature type="compositionally biased region" description="Basic and acidic residues" evidence="1">
    <location>
        <begin position="107"/>
        <end position="117"/>
    </location>
</feature>
<comment type="caution">
    <text evidence="3">The sequence shown here is derived from an EMBL/GenBank/DDBJ whole genome shotgun (WGS) entry which is preliminary data.</text>
</comment>
<dbReference type="EMBL" id="CAMAPE010000051">
    <property type="protein sequence ID" value="CAH9108477.1"/>
    <property type="molecule type" value="Genomic_DNA"/>
</dbReference>
<evidence type="ECO:0000313" key="4">
    <source>
        <dbReference type="Proteomes" id="UP001152484"/>
    </source>
</evidence>
<protein>
    <recommendedName>
        <fullName evidence="2">Zinc knuckle CX2CX4HX4C domain-containing protein</fullName>
    </recommendedName>
</protein>
<dbReference type="OrthoDB" id="1750606at2759"/>
<keyword evidence="4" id="KW-1185">Reference proteome</keyword>
<dbReference type="AlphaFoldDB" id="A0A9P0ZN92"/>
<name>A0A9P0ZN92_CUSEU</name>
<dbReference type="Proteomes" id="UP001152484">
    <property type="component" value="Unassembled WGS sequence"/>
</dbReference>
<feature type="domain" description="Zinc knuckle CX2CX4HX4C" evidence="2">
    <location>
        <begin position="20"/>
        <end position="66"/>
    </location>
</feature>
<dbReference type="InterPro" id="IPR025836">
    <property type="entry name" value="Zn_knuckle_CX2CX4HX4C"/>
</dbReference>
<evidence type="ECO:0000313" key="3">
    <source>
        <dbReference type="EMBL" id="CAH9108477.1"/>
    </source>
</evidence>
<accession>A0A9P0ZN92</accession>
<sequence>MRALLGESKRLVMRIRVTINITMTLTRRLHVRQEGDSWIWANFRYERLPKFCFLCKILGHVDHFCNSNLHSGIWIREKSYGSWLRADTRRAGSHPGSRWLISSSNKPQDKMDERVDSDKVTNEHESYMIEGILSKGKEIATT</sequence>
<evidence type="ECO:0000259" key="2">
    <source>
        <dbReference type="Pfam" id="PF14392"/>
    </source>
</evidence>
<dbReference type="PANTHER" id="PTHR31286:SF153">
    <property type="entry name" value="DUF4283 DOMAIN PROTEIN"/>
    <property type="match status" value="1"/>
</dbReference>
<proteinExistence type="predicted"/>
<evidence type="ECO:0000256" key="1">
    <source>
        <dbReference type="SAM" id="MobiDB-lite"/>
    </source>
</evidence>
<reference evidence="3" key="1">
    <citation type="submission" date="2022-07" db="EMBL/GenBank/DDBJ databases">
        <authorList>
            <person name="Macas J."/>
            <person name="Novak P."/>
            <person name="Neumann P."/>
        </authorList>
    </citation>
    <scope>NUCLEOTIDE SEQUENCE</scope>
</reference>
<organism evidence="3 4">
    <name type="scientific">Cuscuta europaea</name>
    <name type="common">European dodder</name>
    <dbReference type="NCBI Taxonomy" id="41803"/>
    <lineage>
        <taxon>Eukaryota</taxon>
        <taxon>Viridiplantae</taxon>
        <taxon>Streptophyta</taxon>
        <taxon>Embryophyta</taxon>
        <taxon>Tracheophyta</taxon>
        <taxon>Spermatophyta</taxon>
        <taxon>Magnoliopsida</taxon>
        <taxon>eudicotyledons</taxon>
        <taxon>Gunneridae</taxon>
        <taxon>Pentapetalae</taxon>
        <taxon>asterids</taxon>
        <taxon>lamiids</taxon>
        <taxon>Solanales</taxon>
        <taxon>Convolvulaceae</taxon>
        <taxon>Cuscuteae</taxon>
        <taxon>Cuscuta</taxon>
        <taxon>Cuscuta subgen. Cuscuta</taxon>
    </lineage>
</organism>
<dbReference type="PANTHER" id="PTHR31286">
    <property type="entry name" value="GLYCINE-RICH CELL WALL STRUCTURAL PROTEIN 1.8-LIKE"/>
    <property type="match status" value="1"/>
</dbReference>
<dbReference type="Pfam" id="PF14392">
    <property type="entry name" value="zf-CCHC_4"/>
    <property type="match status" value="1"/>
</dbReference>
<feature type="region of interest" description="Disordered" evidence="1">
    <location>
        <begin position="89"/>
        <end position="117"/>
    </location>
</feature>
<gene>
    <name evidence="3" type="ORF">CEURO_LOCUS18131</name>
</gene>
<dbReference type="InterPro" id="IPR040256">
    <property type="entry name" value="At4g02000-like"/>
</dbReference>